<dbReference type="GO" id="GO:0030154">
    <property type="term" value="P:cell differentiation"/>
    <property type="evidence" value="ECO:0007669"/>
    <property type="project" value="TreeGrafter"/>
</dbReference>
<feature type="domain" description="BHLH" evidence="6">
    <location>
        <begin position="13"/>
        <end position="65"/>
    </location>
</feature>
<dbReference type="OrthoDB" id="10047910at2759"/>
<dbReference type="AlphaFoldDB" id="A0A9P0HBE7"/>
<dbReference type="SUPFAM" id="SSF47459">
    <property type="entry name" value="HLH, helix-loop-helix DNA-binding domain"/>
    <property type="match status" value="2"/>
</dbReference>
<dbReference type="GO" id="GO:0046983">
    <property type="term" value="F:protein dimerization activity"/>
    <property type="evidence" value="ECO:0007669"/>
    <property type="project" value="InterPro"/>
</dbReference>
<proteinExistence type="predicted"/>
<keyword evidence="3" id="KW-0805">Transcription regulation</keyword>
<dbReference type="PROSITE" id="PS50888">
    <property type="entry name" value="BHLH"/>
    <property type="match status" value="1"/>
</dbReference>
<gene>
    <name evidence="7" type="ORF">NEZAVI_LOCUS8679</name>
</gene>
<dbReference type="GO" id="GO:0005634">
    <property type="term" value="C:nucleus"/>
    <property type="evidence" value="ECO:0007669"/>
    <property type="project" value="UniProtKB-SubCell"/>
</dbReference>
<dbReference type="GO" id="GO:0005737">
    <property type="term" value="C:cytoplasm"/>
    <property type="evidence" value="ECO:0007669"/>
    <property type="project" value="InterPro"/>
</dbReference>
<evidence type="ECO:0000313" key="8">
    <source>
        <dbReference type="Proteomes" id="UP001152798"/>
    </source>
</evidence>
<protein>
    <recommendedName>
        <fullName evidence="6">BHLH domain-containing protein</fullName>
    </recommendedName>
</protein>
<accession>A0A9P0HBE7</accession>
<dbReference type="InterPro" id="IPR026052">
    <property type="entry name" value="DNA-bd_prot-inh"/>
</dbReference>
<keyword evidence="2" id="KW-0678">Repressor</keyword>
<evidence type="ECO:0000256" key="1">
    <source>
        <dbReference type="ARBA" id="ARBA00004123"/>
    </source>
</evidence>
<keyword evidence="5" id="KW-0539">Nucleus</keyword>
<reference evidence="7" key="1">
    <citation type="submission" date="2022-01" db="EMBL/GenBank/DDBJ databases">
        <authorList>
            <person name="King R."/>
        </authorList>
    </citation>
    <scope>NUCLEOTIDE SEQUENCE</scope>
</reference>
<sequence>MKVANVCGSSGVSGGRVARPRRDIENEEVQMYLSKLKELVPFMPKNRKLTKLEVIQYVIDYICDLQEALETTPEVQMYLSKLKELVPFMPKNRKLTKLEVIQYVIDYICDLQEALETTPVVQISTRSPNRQPLGVLAPNTIVPPTSCSTQEAATAPVHLLEKVPTPSDTRPVSV</sequence>
<comment type="subcellular location">
    <subcellularLocation>
        <location evidence="1">Nucleus</location>
    </subcellularLocation>
</comment>
<dbReference type="InterPro" id="IPR036638">
    <property type="entry name" value="HLH_DNA-bd_sf"/>
</dbReference>
<dbReference type="FunFam" id="4.10.280.10:FF:000086">
    <property type="entry name" value="protein extra-macrochaetae"/>
    <property type="match status" value="2"/>
</dbReference>
<dbReference type="PANTHER" id="PTHR11723">
    <property type="entry name" value="DNA-BINDING PROTEIN INHIBITOR"/>
    <property type="match status" value="1"/>
</dbReference>
<evidence type="ECO:0000256" key="5">
    <source>
        <dbReference type="ARBA" id="ARBA00023242"/>
    </source>
</evidence>
<keyword evidence="8" id="KW-1185">Reference proteome</keyword>
<evidence type="ECO:0000259" key="6">
    <source>
        <dbReference type="PROSITE" id="PS50888"/>
    </source>
</evidence>
<evidence type="ECO:0000256" key="3">
    <source>
        <dbReference type="ARBA" id="ARBA00023015"/>
    </source>
</evidence>
<dbReference type="PANTHER" id="PTHR11723:SF17">
    <property type="entry name" value="PROTEIN EXTRA-MACROCHAETAE"/>
    <property type="match status" value="1"/>
</dbReference>
<dbReference type="EMBL" id="OV725080">
    <property type="protein sequence ID" value="CAH1399178.1"/>
    <property type="molecule type" value="Genomic_DNA"/>
</dbReference>
<dbReference type="GO" id="GO:0000122">
    <property type="term" value="P:negative regulation of transcription by RNA polymerase II"/>
    <property type="evidence" value="ECO:0007669"/>
    <property type="project" value="InterPro"/>
</dbReference>
<dbReference type="SMART" id="SM00353">
    <property type="entry name" value="HLH"/>
    <property type="match status" value="2"/>
</dbReference>
<dbReference type="Proteomes" id="UP001152798">
    <property type="component" value="Chromosome 4"/>
</dbReference>
<name>A0A9P0HBE7_NEZVI</name>
<organism evidence="7 8">
    <name type="scientific">Nezara viridula</name>
    <name type="common">Southern green stink bug</name>
    <name type="synonym">Cimex viridulus</name>
    <dbReference type="NCBI Taxonomy" id="85310"/>
    <lineage>
        <taxon>Eukaryota</taxon>
        <taxon>Metazoa</taxon>
        <taxon>Ecdysozoa</taxon>
        <taxon>Arthropoda</taxon>
        <taxon>Hexapoda</taxon>
        <taxon>Insecta</taxon>
        <taxon>Pterygota</taxon>
        <taxon>Neoptera</taxon>
        <taxon>Paraneoptera</taxon>
        <taxon>Hemiptera</taxon>
        <taxon>Heteroptera</taxon>
        <taxon>Panheteroptera</taxon>
        <taxon>Pentatomomorpha</taxon>
        <taxon>Pentatomoidea</taxon>
        <taxon>Pentatomidae</taxon>
        <taxon>Pentatominae</taxon>
        <taxon>Nezara</taxon>
    </lineage>
</organism>
<dbReference type="Gene3D" id="4.10.280.10">
    <property type="entry name" value="Helix-loop-helix DNA-binding domain"/>
    <property type="match status" value="2"/>
</dbReference>
<dbReference type="InterPro" id="IPR011598">
    <property type="entry name" value="bHLH_dom"/>
</dbReference>
<dbReference type="Pfam" id="PF00010">
    <property type="entry name" value="HLH"/>
    <property type="match status" value="2"/>
</dbReference>
<dbReference type="GO" id="GO:0032922">
    <property type="term" value="P:circadian regulation of gene expression"/>
    <property type="evidence" value="ECO:0007669"/>
    <property type="project" value="TreeGrafter"/>
</dbReference>
<dbReference type="CDD" id="cd19695">
    <property type="entry name" value="bHLH_dnHLH_EMC_like"/>
    <property type="match status" value="2"/>
</dbReference>
<keyword evidence="4" id="KW-0804">Transcription</keyword>
<evidence type="ECO:0000256" key="4">
    <source>
        <dbReference type="ARBA" id="ARBA00023163"/>
    </source>
</evidence>
<evidence type="ECO:0000256" key="2">
    <source>
        <dbReference type="ARBA" id="ARBA00022491"/>
    </source>
</evidence>
<evidence type="ECO:0000313" key="7">
    <source>
        <dbReference type="EMBL" id="CAH1399178.1"/>
    </source>
</evidence>